<protein>
    <submittedName>
        <fullName evidence="2">Uncharacterized protein</fullName>
    </submittedName>
</protein>
<comment type="caution">
    <text evidence="2">The sequence shown here is derived from an EMBL/GenBank/DDBJ whole genome shotgun (WGS) entry which is preliminary data.</text>
</comment>
<organism evidence="2 3">
    <name type="scientific">Oculimacula yallundae</name>
    <dbReference type="NCBI Taxonomy" id="86028"/>
    <lineage>
        <taxon>Eukaryota</taxon>
        <taxon>Fungi</taxon>
        <taxon>Dikarya</taxon>
        <taxon>Ascomycota</taxon>
        <taxon>Pezizomycotina</taxon>
        <taxon>Leotiomycetes</taxon>
        <taxon>Helotiales</taxon>
        <taxon>Ploettnerulaceae</taxon>
        <taxon>Oculimacula</taxon>
    </lineage>
</organism>
<gene>
    <name evidence="2" type="ORF">VTL71DRAFT_15143</name>
</gene>
<accession>A0ABR4CFR1</accession>
<evidence type="ECO:0000313" key="2">
    <source>
        <dbReference type="EMBL" id="KAL2068805.1"/>
    </source>
</evidence>
<sequence>MNRDTIKRGTAKIKGEHIEGPNLNSVPAAIMERRPTMTMKAFVPADTRISTDQPSASSNAEARGTANSLKNIPALNHAENMQSNALSQNHPVMLSSPGVHNGDDQLAQMDGEELYASSPANLDRSKNGNNRKRLVDYEESDEEDEGGPIRNSEGRSRAKRQKQESDTRIGHHRAEPLLPIFAKFKKSSSGHQISHIYSRPMHGAFPSGQTWRDYVHKNGQVNLEDVIMDPDLFPSCKDSSEAISPDQKRDMIKHYLLSIIKEDPEVPSVENDEPASPTKQKYKQVPAFVVGYHRDDLVMPVYAHLRIPATNFPTSLLFRLDKEDFPKSRIEFSGISVSFPKIKFLPEFGRSTEKETKAEIMIRFLANGNANDDEEVVSTQSQLPPPSRTTSDRTQRRSRARSGTGTFAHRLNIALPNGTADGIDESLEALQASGQTYLTAAFNYGQKLKNRESVVLEKEVSLLEREADVESREQVIADEISAGVQAGLTSEKDVVQSVLHNRWQQLPSPDLSIRQSCSDLKLALPRPQRQDFFGAYQKIPEQSPNAGWYFEAQSQITVLNDGPLGGKKFSQNQILQPIQGIAVPGRPKDTAVRCDGVEYLHYEEDGVSKLVRSSESVVQHEGQYYVRWTYLREMKEPSFTF</sequence>
<name>A0ABR4CFR1_9HELO</name>
<dbReference type="EMBL" id="JAZHXI010000008">
    <property type="protein sequence ID" value="KAL2068805.1"/>
    <property type="molecule type" value="Genomic_DNA"/>
</dbReference>
<dbReference type="Proteomes" id="UP001595075">
    <property type="component" value="Unassembled WGS sequence"/>
</dbReference>
<keyword evidence="3" id="KW-1185">Reference proteome</keyword>
<feature type="region of interest" description="Disordered" evidence="1">
    <location>
        <begin position="135"/>
        <end position="172"/>
    </location>
</feature>
<evidence type="ECO:0000256" key="1">
    <source>
        <dbReference type="SAM" id="MobiDB-lite"/>
    </source>
</evidence>
<feature type="region of interest" description="Disordered" evidence="1">
    <location>
        <begin position="372"/>
        <end position="405"/>
    </location>
</feature>
<feature type="compositionally biased region" description="Acidic residues" evidence="1">
    <location>
        <begin position="137"/>
        <end position="146"/>
    </location>
</feature>
<reference evidence="2 3" key="1">
    <citation type="journal article" date="2024" name="Commun. Biol.">
        <title>Comparative genomic analysis of thermophilic fungi reveals convergent evolutionary adaptations and gene losses.</title>
        <authorList>
            <person name="Steindorff A.S."/>
            <person name="Aguilar-Pontes M.V."/>
            <person name="Robinson A.J."/>
            <person name="Andreopoulos B."/>
            <person name="LaButti K."/>
            <person name="Kuo A."/>
            <person name="Mondo S."/>
            <person name="Riley R."/>
            <person name="Otillar R."/>
            <person name="Haridas S."/>
            <person name="Lipzen A."/>
            <person name="Grimwood J."/>
            <person name="Schmutz J."/>
            <person name="Clum A."/>
            <person name="Reid I.D."/>
            <person name="Moisan M.C."/>
            <person name="Butler G."/>
            <person name="Nguyen T.T.M."/>
            <person name="Dewar K."/>
            <person name="Conant G."/>
            <person name="Drula E."/>
            <person name="Henrissat B."/>
            <person name="Hansel C."/>
            <person name="Singer S."/>
            <person name="Hutchinson M.I."/>
            <person name="de Vries R.P."/>
            <person name="Natvig D.O."/>
            <person name="Powell A.J."/>
            <person name="Tsang A."/>
            <person name="Grigoriev I.V."/>
        </authorList>
    </citation>
    <scope>NUCLEOTIDE SEQUENCE [LARGE SCALE GENOMIC DNA]</scope>
    <source>
        <strain evidence="2 3">CBS 494.80</strain>
    </source>
</reference>
<evidence type="ECO:0000313" key="3">
    <source>
        <dbReference type="Proteomes" id="UP001595075"/>
    </source>
</evidence>
<proteinExistence type="predicted"/>
<feature type="compositionally biased region" description="Basic and acidic residues" evidence="1">
    <location>
        <begin position="152"/>
        <end position="172"/>
    </location>
</feature>